<dbReference type="Proteomes" id="UP000322876">
    <property type="component" value="Unassembled WGS sequence"/>
</dbReference>
<dbReference type="InterPro" id="IPR000297">
    <property type="entry name" value="PPIase_PpiC"/>
</dbReference>
<dbReference type="InterPro" id="IPR052029">
    <property type="entry name" value="PpiD_chaperone"/>
</dbReference>
<dbReference type="RefSeq" id="WP_149265484.1">
    <property type="nucleotide sequence ID" value="NZ_VFJB01000002.1"/>
</dbReference>
<evidence type="ECO:0000256" key="1">
    <source>
        <dbReference type="ARBA" id="ARBA00004382"/>
    </source>
</evidence>
<proteinExistence type="inferred from homology"/>
<comment type="subcellular location">
    <subcellularLocation>
        <location evidence="1">Cell inner membrane</location>
        <topology evidence="1">Single-pass type II membrane protein</topology>
        <orientation evidence="1">Periplasmic side</orientation>
    </subcellularLocation>
</comment>
<dbReference type="PANTHER" id="PTHR47529:SF1">
    <property type="entry name" value="PERIPLASMIC CHAPERONE PPID"/>
    <property type="match status" value="1"/>
</dbReference>
<evidence type="ECO:0000256" key="6">
    <source>
        <dbReference type="ARBA" id="ARBA00023136"/>
    </source>
</evidence>
<evidence type="ECO:0000259" key="13">
    <source>
        <dbReference type="PROSITE" id="PS50198"/>
    </source>
</evidence>
<keyword evidence="5 12" id="KW-1133">Transmembrane helix</keyword>
<keyword evidence="4 12" id="KW-0812">Transmembrane</keyword>
<keyword evidence="15" id="KW-1185">Reference proteome</keyword>
<dbReference type="InterPro" id="IPR027304">
    <property type="entry name" value="Trigger_fact/SurA_dom_sf"/>
</dbReference>
<keyword evidence="6 12" id="KW-0472">Membrane</keyword>
<sequence>MLRVFREKKRLLSIFLWLVIAAFIGTIFLVWGMGGKTKQANFAIKVNDYEVSFAEYQKEYENFSNTLKSLLGGNLPDNLDINKQVIDGIVEKYLLIDEANKKGVFVSDIEVLHEIQKIPSFQTNGKFDGKRYMEVLKLNRMTPSQFERSIRTELIVNKMKALIENSVFVNEDEIKNEYNYRNTVAKISYIKISSEKFKNKVKYTDSELKDYFEKNKENYRVPEKIKVKYIMFDPEQFNKTFKATEEEIEKYYLQHPDEFQQKEEIAAKHILIRVKDWKNKNEVESAKKKISDILAKIKKGEKFEDLAKKYSEDPSAKNGGDLGYFTKGQMIKEFEDATFKLKKGEISDVVKTPVGFHIIKVYDYKPEKKLTLDEAKEQIIEKLKTLKKNAAFNEYVFNTYRDILKASNITAYALENKNIKVYETGYFSIFDNVPPIGNNIDLKNKLFRLDTAEITNIVDIQGVKYIFELEDRKDSYIPEFNTIKDEVTKDFIDDKAVELARQESENFLKKYKTINEIADKEKYSVTTTPYFKRTEPIPDLGINTDLSKDIFTNKGKLLSTPYEMGDNVYIISVIDVKTPDYNKITKEEKDEIKNYILNIKQNEALSSYIDKLRNQAKIEINPAIITK</sequence>
<dbReference type="Pfam" id="PF13616">
    <property type="entry name" value="Rotamase_3"/>
    <property type="match status" value="1"/>
</dbReference>
<gene>
    <name evidence="14" type="ORF">FHQ18_01910</name>
</gene>
<dbReference type="SUPFAM" id="SSF54534">
    <property type="entry name" value="FKBP-like"/>
    <property type="match status" value="1"/>
</dbReference>
<evidence type="ECO:0000256" key="11">
    <source>
        <dbReference type="PROSITE-ProRule" id="PRU00278"/>
    </source>
</evidence>
<dbReference type="PROSITE" id="PS01096">
    <property type="entry name" value="PPIC_PPIASE_1"/>
    <property type="match status" value="1"/>
</dbReference>
<evidence type="ECO:0000256" key="2">
    <source>
        <dbReference type="ARBA" id="ARBA00022475"/>
    </source>
</evidence>
<dbReference type="InterPro" id="IPR023058">
    <property type="entry name" value="PPIase_PpiC_CS"/>
</dbReference>
<organism evidence="14 15">
    <name type="scientific">Deferribacter autotrophicus</name>
    <dbReference type="NCBI Taxonomy" id="500465"/>
    <lineage>
        <taxon>Bacteria</taxon>
        <taxon>Pseudomonadati</taxon>
        <taxon>Deferribacterota</taxon>
        <taxon>Deferribacteres</taxon>
        <taxon>Deferribacterales</taxon>
        <taxon>Deferribacteraceae</taxon>
        <taxon>Deferribacter</taxon>
    </lineage>
</organism>
<evidence type="ECO:0000313" key="15">
    <source>
        <dbReference type="Proteomes" id="UP000322876"/>
    </source>
</evidence>
<dbReference type="GO" id="GO:0003755">
    <property type="term" value="F:peptidyl-prolyl cis-trans isomerase activity"/>
    <property type="evidence" value="ECO:0007669"/>
    <property type="project" value="UniProtKB-KW"/>
</dbReference>
<dbReference type="OrthoDB" id="9812372at2"/>
<name>A0A5A8F538_9BACT</name>
<dbReference type="AlphaFoldDB" id="A0A5A8F538"/>
<feature type="transmembrane region" description="Helical" evidence="12">
    <location>
        <begin position="12"/>
        <end position="34"/>
    </location>
</feature>
<keyword evidence="7" id="KW-0143">Chaperone</keyword>
<reference evidence="14 15" key="1">
    <citation type="submission" date="2019-06" db="EMBL/GenBank/DDBJ databases">
        <title>Genomic insights into carbon and energy metabolism of Deferribacter autotrophicus revealed new metabolic traits in the phylum Deferribacteres.</title>
        <authorList>
            <person name="Slobodkin A.I."/>
            <person name="Slobodkina G.B."/>
            <person name="Allioux M."/>
            <person name="Alain K."/>
            <person name="Jebbar M."/>
            <person name="Shadrin V."/>
            <person name="Kublanov I.V."/>
            <person name="Toshchakov S.V."/>
            <person name="Bonch-Osmolovskaya E.A."/>
        </authorList>
    </citation>
    <scope>NUCLEOTIDE SEQUENCE [LARGE SCALE GENOMIC DNA]</scope>
    <source>
        <strain evidence="14 15">SL50</strain>
    </source>
</reference>
<evidence type="ECO:0000256" key="3">
    <source>
        <dbReference type="ARBA" id="ARBA00022519"/>
    </source>
</evidence>
<protein>
    <recommendedName>
        <fullName evidence="9">Periplasmic chaperone PpiD</fullName>
    </recommendedName>
    <alternativeName>
        <fullName evidence="10">Periplasmic folding chaperone</fullName>
    </alternativeName>
</protein>
<dbReference type="InterPro" id="IPR046357">
    <property type="entry name" value="PPIase_dom_sf"/>
</dbReference>
<dbReference type="SUPFAM" id="SSF109998">
    <property type="entry name" value="Triger factor/SurA peptide-binding domain-like"/>
    <property type="match status" value="1"/>
</dbReference>
<dbReference type="GO" id="GO:0005886">
    <property type="term" value="C:plasma membrane"/>
    <property type="evidence" value="ECO:0007669"/>
    <property type="project" value="UniProtKB-SubCell"/>
</dbReference>
<evidence type="ECO:0000256" key="7">
    <source>
        <dbReference type="ARBA" id="ARBA00023186"/>
    </source>
</evidence>
<dbReference type="EMBL" id="VFJB01000002">
    <property type="protein sequence ID" value="KAA0259229.1"/>
    <property type="molecule type" value="Genomic_DNA"/>
</dbReference>
<keyword evidence="3" id="KW-0997">Cell inner membrane</keyword>
<comment type="similarity">
    <text evidence="8">Belongs to the PpiD chaperone family.</text>
</comment>
<comment type="caution">
    <text evidence="14">The sequence shown here is derived from an EMBL/GenBank/DDBJ whole genome shotgun (WGS) entry which is preliminary data.</text>
</comment>
<keyword evidence="11 14" id="KW-0413">Isomerase</keyword>
<dbReference type="Gene3D" id="1.10.4030.10">
    <property type="entry name" value="Porin chaperone SurA, peptide-binding domain"/>
    <property type="match status" value="1"/>
</dbReference>
<evidence type="ECO:0000256" key="9">
    <source>
        <dbReference type="ARBA" id="ARBA00040743"/>
    </source>
</evidence>
<dbReference type="Pfam" id="PF13624">
    <property type="entry name" value="SurA_N_3"/>
    <property type="match status" value="1"/>
</dbReference>
<keyword evidence="11" id="KW-0697">Rotamase</keyword>
<evidence type="ECO:0000313" key="14">
    <source>
        <dbReference type="EMBL" id="KAA0259229.1"/>
    </source>
</evidence>
<evidence type="ECO:0000256" key="4">
    <source>
        <dbReference type="ARBA" id="ARBA00022692"/>
    </source>
</evidence>
<feature type="domain" description="PpiC" evidence="13">
    <location>
        <begin position="262"/>
        <end position="363"/>
    </location>
</feature>
<dbReference type="PANTHER" id="PTHR47529">
    <property type="entry name" value="PEPTIDYL-PROLYL CIS-TRANS ISOMERASE D"/>
    <property type="match status" value="1"/>
</dbReference>
<evidence type="ECO:0000256" key="10">
    <source>
        <dbReference type="ARBA" id="ARBA00042775"/>
    </source>
</evidence>
<keyword evidence="2" id="KW-1003">Cell membrane</keyword>
<accession>A0A5A8F538</accession>
<dbReference type="PROSITE" id="PS50198">
    <property type="entry name" value="PPIC_PPIASE_2"/>
    <property type="match status" value="1"/>
</dbReference>
<dbReference type="Gene3D" id="3.10.50.40">
    <property type="match status" value="1"/>
</dbReference>
<evidence type="ECO:0000256" key="5">
    <source>
        <dbReference type="ARBA" id="ARBA00022989"/>
    </source>
</evidence>
<evidence type="ECO:0000256" key="8">
    <source>
        <dbReference type="ARBA" id="ARBA00038408"/>
    </source>
</evidence>
<evidence type="ECO:0000256" key="12">
    <source>
        <dbReference type="SAM" id="Phobius"/>
    </source>
</evidence>